<evidence type="ECO:0000259" key="10">
    <source>
        <dbReference type="Pfam" id="PF00520"/>
    </source>
</evidence>
<dbReference type="PANTHER" id="PTHR13800:SF12">
    <property type="entry name" value="TRANSIENT RECEPTOR POTENTIAL CATION CHANNEL SUBFAMILY M MEMBER-LIKE 2"/>
    <property type="match status" value="1"/>
</dbReference>
<dbReference type="InterPro" id="IPR050927">
    <property type="entry name" value="TRPM"/>
</dbReference>
<dbReference type="Proteomes" id="UP001165289">
    <property type="component" value="Unassembled WGS sequence"/>
</dbReference>
<evidence type="ECO:0000256" key="2">
    <source>
        <dbReference type="ARBA" id="ARBA00022448"/>
    </source>
</evidence>
<proteinExistence type="predicted"/>
<comment type="caution">
    <text evidence="13">The sequence shown here is derived from an EMBL/GenBank/DDBJ whole genome shotgun (WGS) entry which is preliminary data.</text>
</comment>
<dbReference type="Pfam" id="PF18139">
    <property type="entry name" value="LSDAT_euk"/>
    <property type="match status" value="1"/>
</dbReference>
<keyword evidence="2" id="KW-0813">Transport</keyword>
<dbReference type="PANTHER" id="PTHR13800">
    <property type="entry name" value="TRANSIENT RECEPTOR POTENTIAL CATION CHANNEL, SUBFAMILY M, MEMBER 6"/>
    <property type="match status" value="1"/>
</dbReference>
<dbReference type="GO" id="GO:0099604">
    <property type="term" value="F:ligand-gated calcium channel activity"/>
    <property type="evidence" value="ECO:0007669"/>
    <property type="project" value="TreeGrafter"/>
</dbReference>
<protein>
    <submittedName>
        <fullName evidence="13">Transient receptor potential cation channel</fullName>
    </submittedName>
</protein>
<feature type="transmembrane region" description="Helical" evidence="9">
    <location>
        <begin position="1006"/>
        <end position="1023"/>
    </location>
</feature>
<keyword evidence="14" id="KW-1185">Reference proteome</keyword>
<gene>
    <name evidence="13" type="ORF">LOD99_12740</name>
</gene>
<reference evidence="13 14" key="1">
    <citation type="journal article" date="2023" name="BMC Biol.">
        <title>The compact genome of the sponge Oopsacas minuta (Hexactinellida) is lacking key metazoan core genes.</title>
        <authorList>
            <person name="Santini S."/>
            <person name="Schenkelaars Q."/>
            <person name="Jourda C."/>
            <person name="Duchesne M."/>
            <person name="Belahbib H."/>
            <person name="Rocher C."/>
            <person name="Selva M."/>
            <person name="Riesgo A."/>
            <person name="Vervoort M."/>
            <person name="Leys S.P."/>
            <person name="Kodjabachian L."/>
            <person name="Le Bivic A."/>
            <person name="Borchiellini C."/>
            <person name="Claverie J.M."/>
            <person name="Renard E."/>
        </authorList>
    </citation>
    <scope>NUCLEOTIDE SEQUENCE [LARGE SCALE GENOMIC DNA]</scope>
    <source>
        <strain evidence="13">SPO-2</strain>
    </source>
</reference>
<name>A0AAV7JCW5_9METZ</name>
<evidence type="ECO:0000256" key="3">
    <source>
        <dbReference type="ARBA" id="ARBA00022692"/>
    </source>
</evidence>
<organism evidence="13 14">
    <name type="scientific">Oopsacas minuta</name>
    <dbReference type="NCBI Taxonomy" id="111878"/>
    <lineage>
        <taxon>Eukaryota</taxon>
        <taxon>Metazoa</taxon>
        <taxon>Porifera</taxon>
        <taxon>Hexactinellida</taxon>
        <taxon>Hexasterophora</taxon>
        <taxon>Lyssacinosida</taxon>
        <taxon>Leucopsacidae</taxon>
        <taxon>Oopsacas</taxon>
    </lineage>
</organism>
<keyword evidence="3 9" id="KW-0812">Transmembrane</keyword>
<feature type="domain" description="TRPM-like" evidence="12">
    <location>
        <begin position="606"/>
        <end position="872"/>
    </location>
</feature>
<comment type="subcellular location">
    <subcellularLocation>
        <location evidence="1">Membrane</location>
        <topology evidence="1">Multi-pass membrane protein</topology>
    </subcellularLocation>
</comment>
<keyword evidence="4 9" id="KW-1133">Transmembrane helix</keyword>
<feature type="domain" description="TRPM SLOG" evidence="11">
    <location>
        <begin position="264"/>
        <end position="526"/>
    </location>
</feature>
<evidence type="ECO:0000256" key="1">
    <source>
        <dbReference type="ARBA" id="ARBA00004141"/>
    </source>
</evidence>
<evidence type="ECO:0000256" key="8">
    <source>
        <dbReference type="SAM" id="MobiDB-lite"/>
    </source>
</evidence>
<evidence type="ECO:0000256" key="5">
    <source>
        <dbReference type="ARBA" id="ARBA00023065"/>
    </source>
</evidence>
<evidence type="ECO:0000256" key="7">
    <source>
        <dbReference type="ARBA" id="ARBA00023303"/>
    </source>
</evidence>
<feature type="transmembrane region" description="Helical" evidence="9">
    <location>
        <begin position="1035"/>
        <end position="1053"/>
    </location>
</feature>
<feature type="transmembrane region" description="Helical" evidence="9">
    <location>
        <begin position="934"/>
        <end position="955"/>
    </location>
</feature>
<feature type="transmembrane region" description="Helical" evidence="9">
    <location>
        <begin position="967"/>
        <end position="985"/>
    </location>
</feature>
<evidence type="ECO:0000313" key="13">
    <source>
        <dbReference type="EMBL" id="KAI6646619.1"/>
    </source>
</evidence>
<feature type="domain" description="Ion transport" evidence="10">
    <location>
        <begin position="941"/>
        <end position="1184"/>
    </location>
</feature>
<dbReference type="InterPro" id="IPR005821">
    <property type="entry name" value="Ion_trans_dom"/>
</dbReference>
<keyword evidence="5" id="KW-0406">Ion transport</keyword>
<dbReference type="Pfam" id="PF25508">
    <property type="entry name" value="TRPM2"/>
    <property type="match status" value="1"/>
</dbReference>
<feature type="region of interest" description="Disordered" evidence="8">
    <location>
        <begin position="23"/>
        <end position="48"/>
    </location>
</feature>
<accession>A0AAV7JCW5</accession>
<keyword evidence="7" id="KW-0407">Ion channel</keyword>
<evidence type="ECO:0000313" key="14">
    <source>
        <dbReference type="Proteomes" id="UP001165289"/>
    </source>
</evidence>
<dbReference type="InterPro" id="IPR041491">
    <property type="entry name" value="TRPM_SLOG"/>
</dbReference>
<evidence type="ECO:0000256" key="4">
    <source>
        <dbReference type="ARBA" id="ARBA00022989"/>
    </source>
</evidence>
<sequence>MDDELSDKSLFFTVSSTAPKFSKVASVDDDESDQPASYDLHQVDDNTNPPCYQNIEPEKQAKTPSQISKGAFETKSLNPSQLLRARSNPLTKKLAKENKTFDIADAQEFSCSPFAKKRMFIQRQESISDSKLDQEFARELRITEDEVIAAFSHQEAIRRADSEVSNCQKILLQRQIGRTASPQNLVRPTRLHTRMQSADSKNTTPIFTSANLPPDSTEFSHLFTVPDIYPNENLPLLDTTSDPLIDITFKGQIHFPTRHGHKDASYITLPSGRVPDNIMDTLIDKWDLPLPTIILSFPGNAQLSNNSRFRQVLKDNIIRIAATTKVWFLTDGVNRSISAFLGSCLESHAYKRCAKREQNQRGWLIGSNYTEYDNPVPMIGLVCPEKVYKGNILLETNAVSTSITYSRESQSVLPDKDLLDVNHSHFILLRNSKSKSSVAEQWSVIEDNISNYLKQGSEALPVVRIFIDDTLQIIDKVCQAVKKNVVTVVISNNDLMQTIHDFIFRLAARDQKIGAKEHGKFLDSCRHYLGNESNSRINEVIAKISVILENFYLVTMFDMNLTYGADLSKAIVVALLKSKKSTGKDKMKEALGLVIDWNRVDLAEQDIFTESLIWGDTDLFQHFFKILHINQVEFLDLMLERNVIDVETFVEHHLERLYFDAVALNNNSPLFTKLLELSQIKAHTKQHTTTRTILKKKKSSQHKENIRLTQLQGDKEKIPINQIGKLIRYIINRSFKSIYEEYSQSEIERKVIKDYPIDNLFVWAILTHRWKMAEILLSYSKSVVFNAIAAKALISGMYNRLKDVQVVSESDLEILQGVAKKFELTAVGIMEEAYKRDYKRSHLMLQQKNKLFDDNNCIEMAVSGHCMTFLSHPCVQTLLDLQWKKPLYRHNPVWKKLLAIFFPFLIFILIEFNEPHPNSIIGYLRFYDSPSIKFITHVLSFLLYLLLYCYVVLFQWYPFPNLDPSEWIFILWSITIVAEEARQLFGGSGRLEKRWLGYFRDRWNQFDTVFVVCFILGTVLRLIPQVPLLYSKHMYALFGFILFFRILQFLIILRDSGPFVYMVFRMLKNLTHFVIIALVFLLAYGVPSQAILYPDIPRNSNNSYAFVIGNIFFRPYFQAFGEFFLQHSNSNTGGSFRDSNPELYLSSKVFVFIFLLVWIILSNILLVNIIIAKFNNTFVEIESNAALYWKYKFFNSVSEFRGKPVLPPPFNVIVIGYRCIRRIILWFNRCAINRSEGECDFECQERKLLFEYEKRCVLAFKFNIELTQERNIEDRISNLDDRLMNTQQMILSVKGKIDNLQFNGDILLDSERDLPTLHRDSNN</sequence>
<feature type="transmembrane region" description="Helical" evidence="9">
    <location>
        <begin position="1149"/>
        <end position="1171"/>
    </location>
</feature>
<feature type="transmembrane region" description="Helical" evidence="9">
    <location>
        <begin position="893"/>
        <end position="913"/>
    </location>
</feature>
<evidence type="ECO:0000259" key="12">
    <source>
        <dbReference type="Pfam" id="PF25508"/>
    </source>
</evidence>
<evidence type="ECO:0000256" key="6">
    <source>
        <dbReference type="ARBA" id="ARBA00023136"/>
    </source>
</evidence>
<keyword evidence="6 9" id="KW-0472">Membrane</keyword>
<dbReference type="InterPro" id="IPR057366">
    <property type="entry name" value="TRPM-like"/>
</dbReference>
<keyword evidence="13" id="KW-0675">Receptor</keyword>
<dbReference type="EMBL" id="JAKMXF010000354">
    <property type="protein sequence ID" value="KAI6646619.1"/>
    <property type="molecule type" value="Genomic_DNA"/>
</dbReference>
<dbReference type="GO" id="GO:0005886">
    <property type="term" value="C:plasma membrane"/>
    <property type="evidence" value="ECO:0007669"/>
    <property type="project" value="TreeGrafter"/>
</dbReference>
<evidence type="ECO:0000259" key="11">
    <source>
        <dbReference type="Pfam" id="PF18139"/>
    </source>
</evidence>
<feature type="transmembrane region" description="Helical" evidence="9">
    <location>
        <begin position="1073"/>
        <end position="1093"/>
    </location>
</feature>
<evidence type="ECO:0000256" key="9">
    <source>
        <dbReference type="SAM" id="Phobius"/>
    </source>
</evidence>
<dbReference type="Pfam" id="PF00520">
    <property type="entry name" value="Ion_trans"/>
    <property type="match status" value="1"/>
</dbReference>